<dbReference type="RefSeq" id="WP_166223879.1">
    <property type="nucleotide sequence ID" value="NZ_CP049989.1"/>
</dbReference>
<protein>
    <submittedName>
        <fullName evidence="2">Sigma-E factor negative regulatory protein</fullName>
    </submittedName>
</protein>
<dbReference type="InterPro" id="IPR052383">
    <property type="entry name" value="Anti-sigma-E_RseA-like"/>
</dbReference>
<sequence>MNPLHENPHAVAHGEPVSALCDGELDEQALSRLLAADDGETQARWHRYQLIGDVLRGHSAVLPASAPSDFLDRLHAGLAADAPLPRPVMAPAPEVPPARTEAANDGVFRWKMVSGFASVVAVASIGWNLMGTTAPAVRADAQLVQAAPAAPAAAPAAAPVLVAAPTAEPRPVVVSTPQGRVIRDAALERLLAEHRQHGGMSAFQSSTGFIRNATYDADAR</sequence>
<dbReference type="Proteomes" id="UP000503162">
    <property type="component" value="Chromosome"/>
</dbReference>
<name>A0A6G8ICZ5_9BURK</name>
<dbReference type="EMBL" id="CP049989">
    <property type="protein sequence ID" value="QIM51003.1"/>
    <property type="molecule type" value="Genomic_DNA"/>
</dbReference>
<dbReference type="Gene3D" id="1.10.10.880">
    <property type="entry name" value="Anti sigma-E protein RseA, N-terminal domain"/>
    <property type="match status" value="1"/>
</dbReference>
<reference evidence="2 3" key="1">
    <citation type="submission" date="2020-03" db="EMBL/GenBank/DDBJ databases">
        <title>Hydrogenophaga sp. nov. isolated from cyanobacterial mat.</title>
        <authorList>
            <person name="Thorat V."/>
            <person name="Kirdat K."/>
            <person name="Tiwarekar B."/>
            <person name="Costa E.D."/>
            <person name="Yadav A."/>
        </authorList>
    </citation>
    <scope>NUCLEOTIDE SEQUENCE [LARGE SCALE GENOMIC DNA]</scope>
    <source>
        <strain evidence="2 3">BA0156</strain>
    </source>
</reference>
<evidence type="ECO:0000313" key="2">
    <source>
        <dbReference type="EMBL" id="QIM51003.1"/>
    </source>
</evidence>
<dbReference type="InterPro" id="IPR036147">
    <property type="entry name" value="Anti-sigma_E_RseA_N_sf"/>
</dbReference>
<dbReference type="GO" id="GO:0016989">
    <property type="term" value="F:sigma factor antagonist activity"/>
    <property type="evidence" value="ECO:0007669"/>
    <property type="project" value="InterPro"/>
</dbReference>
<dbReference type="PANTHER" id="PTHR38104">
    <property type="match status" value="1"/>
</dbReference>
<dbReference type="CDD" id="cd16328">
    <property type="entry name" value="RseA_N"/>
    <property type="match status" value="1"/>
</dbReference>
<gene>
    <name evidence="2" type="ORF">G9Q37_02075</name>
</gene>
<dbReference type="InterPro" id="IPR005572">
    <property type="entry name" value="Anti-sigma_E_RseA_N"/>
</dbReference>
<dbReference type="PANTHER" id="PTHR38104:SF1">
    <property type="entry name" value="ANTI-SIGMA-E FACTOR RSEA"/>
    <property type="match status" value="1"/>
</dbReference>
<organism evidence="2 3">
    <name type="scientific">Hydrogenophaga crocea</name>
    <dbReference type="NCBI Taxonomy" id="2716225"/>
    <lineage>
        <taxon>Bacteria</taxon>
        <taxon>Pseudomonadati</taxon>
        <taxon>Pseudomonadota</taxon>
        <taxon>Betaproteobacteria</taxon>
        <taxon>Burkholderiales</taxon>
        <taxon>Comamonadaceae</taxon>
        <taxon>Hydrogenophaga</taxon>
    </lineage>
</organism>
<dbReference type="Pfam" id="PF03872">
    <property type="entry name" value="RseA_N"/>
    <property type="match status" value="1"/>
</dbReference>
<dbReference type="KEGG" id="hcz:G9Q37_02075"/>
<evidence type="ECO:0000259" key="1">
    <source>
        <dbReference type="Pfam" id="PF03872"/>
    </source>
</evidence>
<evidence type="ECO:0000313" key="3">
    <source>
        <dbReference type="Proteomes" id="UP000503162"/>
    </source>
</evidence>
<accession>A0A6G8ICZ5</accession>
<dbReference type="SUPFAM" id="SSF89069">
    <property type="entry name" value="N-terminal, cytoplasmic domain of anti-sigmaE factor RseA"/>
    <property type="match status" value="1"/>
</dbReference>
<keyword evidence="3" id="KW-1185">Reference proteome</keyword>
<feature type="domain" description="Anti sigma-E protein RseA N-terminal" evidence="1">
    <location>
        <begin position="15"/>
        <end position="81"/>
    </location>
</feature>
<proteinExistence type="predicted"/>
<dbReference type="AlphaFoldDB" id="A0A6G8ICZ5"/>